<dbReference type="AlphaFoldDB" id="A0A9D2PCK0"/>
<gene>
    <name evidence="1" type="ORF">IAA04_03065</name>
</gene>
<dbReference type="Proteomes" id="UP000823883">
    <property type="component" value="Unassembled WGS sequence"/>
</dbReference>
<dbReference type="EMBL" id="DWWL01000016">
    <property type="protein sequence ID" value="HJC47015.1"/>
    <property type="molecule type" value="Genomic_DNA"/>
</dbReference>
<proteinExistence type="predicted"/>
<sequence>PLPPLVNNALATEAGVSALDAAMGKTLQEQITNNKNDITELNSNLATAIYSSDLMESHSSPAFVRWDKDTLNTPFKAGKTTSQDGFAICYGIYSGWQTVMAIPEGESEIYFHSNLQGVASGWSKITGTKA</sequence>
<protein>
    <submittedName>
        <fullName evidence="1">Uncharacterized protein</fullName>
    </submittedName>
</protein>
<comment type="caution">
    <text evidence="1">The sequence shown here is derived from an EMBL/GenBank/DDBJ whole genome shotgun (WGS) entry which is preliminary data.</text>
</comment>
<feature type="non-terminal residue" evidence="1">
    <location>
        <position position="1"/>
    </location>
</feature>
<reference evidence="1" key="1">
    <citation type="journal article" date="2021" name="PeerJ">
        <title>Extensive microbial diversity within the chicken gut microbiome revealed by metagenomics and culture.</title>
        <authorList>
            <person name="Gilroy R."/>
            <person name="Ravi A."/>
            <person name="Getino M."/>
            <person name="Pursley I."/>
            <person name="Horton D.L."/>
            <person name="Alikhan N.F."/>
            <person name="Baker D."/>
            <person name="Gharbi K."/>
            <person name="Hall N."/>
            <person name="Watson M."/>
            <person name="Adriaenssens E.M."/>
            <person name="Foster-Nyarko E."/>
            <person name="Jarju S."/>
            <person name="Secka A."/>
            <person name="Antonio M."/>
            <person name="Oren A."/>
            <person name="Chaudhuri R.R."/>
            <person name="La Ragione R."/>
            <person name="Hildebrand F."/>
            <person name="Pallen M.J."/>
        </authorList>
    </citation>
    <scope>NUCLEOTIDE SEQUENCE</scope>
    <source>
        <strain evidence="1">CHK183-5548</strain>
    </source>
</reference>
<organism evidence="1 2">
    <name type="scientific">Candidatus Lachnoclostridium pullistercoris</name>
    <dbReference type="NCBI Taxonomy" id="2838632"/>
    <lineage>
        <taxon>Bacteria</taxon>
        <taxon>Bacillati</taxon>
        <taxon>Bacillota</taxon>
        <taxon>Clostridia</taxon>
        <taxon>Lachnospirales</taxon>
        <taxon>Lachnospiraceae</taxon>
    </lineage>
</organism>
<reference evidence="1" key="2">
    <citation type="submission" date="2021-04" db="EMBL/GenBank/DDBJ databases">
        <authorList>
            <person name="Gilroy R."/>
        </authorList>
    </citation>
    <scope>NUCLEOTIDE SEQUENCE</scope>
    <source>
        <strain evidence="1">CHK183-5548</strain>
    </source>
</reference>
<name>A0A9D2PCK0_9FIRM</name>
<evidence type="ECO:0000313" key="1">
    <source>
        <dbReference type="EMBL" id="HJC47015.1"/>
    </source>
</evidence>
<accession>A0A9D2PCK0</accession>
<evidence type="ECO:0000313" key="2">
    <source>
        <dbReference type="Proteomes" id="UP000823883"/>
    </source>
</evidence>